<dbReference type="EMBL" id="GGEC01088521">
    <property type="protein sequence ID" value="MBX69005.1"/>
    <property type="molecule type" value="Transcribed_RNA"/>
</dbReference>
<evidence type="ECO:0000313" key="1">
    <source>
        <dbReference type="EMBL" id="MBX69005.1"/>
    </source>
</evidence>
<accession>A0A2P2QPZ3</accession>
<reference evidence="1" key="1">
    <citation type="submission" date="2018-02" db="EMBL/GenBank/DDBJ databases">
        <title>Rhizophora mucronata_Transcriptome.</title>
        <authorList>
            <person name="Meera S.P."/>
            <person name="Sreeshan A."/>
            <person name="Augustine A."/>
        </authorList>
    </citation>
    <scope>NUCLEOTIDE SEQUENCE</scope>
    <source>
        <tissue evidence="1">Leaf</tissue>
    </source>
</reference>
<organism evidence="1">
    <name type="scientific">Rhizophora mucronata</name>
    <name type="common">Asiatic mangrove</name>
    <dbReference type="NCBI Taxonomy" id="61149"/>
    <lineage>
        <taxon>Eukaryota</taxon>
        <taxon>Viridiplantae</taxon>
        <taxon>Streptophyta</taxon>
        <taxon>Embryophyta</taxon>
        <taxon>Tracheophyta</taxon>
        <taxon>Spermatophyta</taxon>
        <taxon>Magnoliopsida</taxon>
        <taxon>eudicotyledons</taxon>
        <taxon>Gunneridae</taxon>
        <taxon>Pentapetalae</taxon>
        <taxon>rosids</taxon>
        <taxon>fabids</taxon>
        <taxon>Malpighiales</taxon>
        <taxon>Rhizophoraceae</taxon>
        <taxon>Rhizophora</taxon>
    </lineage>
</organism>
<sequence>MLADIIRR</sequence>
<name>A0A2P2QPZ3_RHIMU</name>
<protein>
    <submittedName>
        <fullName evidence="1">Uncharacterized protein</fullName>
    </submittedName>
</protein>
<proteinExistence type="predicted"/>